<dbReference type="InterPro" id="IPR011990">
    <property type="entry name" value="TPR-like_helical_dom_sf"/>
</dbReference>
<protein>
    <recommendedName>
        <fullName evidence="1">Cell division coordinator CpoB</fullName>
    </recommendedName>
</protein>
<dbReference type="Gene3D" id="1.25.40.10">
    <property type="entry name" value="Tetratricopeptide repeat domain"/>
    <property type="match status" value="1"/>
</dbReference>
<evidence type="ECO:0000256" key="1">
    <source>
        <dbReference type="HAMAP-Rule" id="MF_02066"/>
    </source>
</evidence>
<sequence precursor="true">MTSSPRTRLAGLSILSLAAALMTVQPAAAIDIFGGQRTQGAPVIMAQAGDTSVRLSQMEDEIRRLTGKVEEMSFLVLQLQEQLRNAQADNDMRFQDLEGGSGGGGSGQSGQRSGALTTPPAAGSGDEDFAAAPQQSSSGSQISSAGSDEIGSILGASIDRGAFQTAPAAGSDTVASVQPHNESDLYGLGYNYLLAGEYVRAEETFRQYTQTYPSAENAGDAQYWLGESLYAQKKYREAAEVFLTAQKQHGTSAKGPEMLLKLGMSLAALDNRDTACATYAEVEKRYPQMSDNVRRKLQTEEQSSRCS</sequence>
<feature type="compositionally biased region" description="Gly residues" evidence="2">
    <location>
        <begin position="99"/>
        <end position="108"/>
    </location>
</feature>
<dbReference type="Pfam" id="PF12895">
    <property type="entry name" value="ANAPC3"/>
    <property type="match status" value="1"/>
</dbReference>
<dbReference type="InterPro" id="IPR034706">
    <property type="entry name" value="CpoB"/>
</dbReference>
<feature type="region of interest" description="Disordered" evidence="2">
    <location>
        <begin position="93"/>
        <end position="146"/>
    </location>
</feature>
<dbReference type="InterPro" id="IPR019734">
    <property type="entry name" value="TPR_rpt"/>
</dbReference>
<dbReference type="HAMAP" id="MF_02066">
    <property type="entry name" value="CpoB"/>
    <property type="match status" value="1"/>
</dbReference>
<reference evidence="3" key="1">
    <citation type="journal article" date="2015" name="Proc. Natl. Acad. Sci. U.S.A.">
        <title>Bacterial clade with the ribosomal RNA operon on a small plasmid rather than the chromosome.</title>
        <authorList>
            <person name="Anda M."/>
            <person name="Ohtsubo Y."/>
            <person name="Okubo T."/>
            <person name="Sugawara M."/>
            <person name="Nagata Y."/>
            <person name="Tsuda M."/>
            <person name="Minamisawa K."/>
            <person name="Mitsui H."/>
        </authorList>
    </citation>
    <scope>NUCLEOTIDE SEQUENCE</scope>
    <source>
        <strain evidence="3">DSM 21988</strain>
    </source>
</reference>
<keyword evidence="1" id="KW-0732">Signal</keyword>
<dbReference type="RefSeq" id="WP_060600219.1">
    <property type="nucleotide sequence ID" value="NZ_BBWQ01000001.1"/>
</dbReference>
<gene>
    <name evidence="1" type="primary">cpoB</name>
</gene>
<keyword evidence="1" id="KW-0132">Cell division</keyword>
<dbReference type="SUPFAM" id="SSF48452">
    <property type="entry name" value="TPR-like"/>
    <property type="match status" value="1"/>
</dbReference>
<dbReference type="GO" id="GO:0030288">
    <property type="term" value="C:outer membrane-bounded periplasmic space"/>
    <property type="evidence" value="ECO:0007669"/>
    <property type="project" value="UniProtKB-UniRule"/>
</dbReference>
<name>A0A0N7KX31_9HYPH</name>
<dbReference type="NCBIfam" id="TIGR02795">
    <property type="entry name" value="tol_pal_ybgF"/>
    <property type="match status" value="1"/>
</dbReference>
<feature type="compositionally biased region" description="Low complexity" evidence="2">
    <location>
        <begin position="130"/>
        <end position="146"/>
    </location>
</feature>
<dbReference type="InterPro" id="IPR014162">
    <property type="entry name" value="CpoB_C"/>
</dbReference>
<comment type="function">
    <text evidence="1">Mediates coordination of peptidoglycan synthesis and outer membrane constriction during cell division.</text>
</comment>
<proteinExistence type="inferred from homology"/>
<keyword evidence="1" id="KW-0574">Periplasm</keyword>
<dbReference type="GO" id="GO:0043093">
    <property type="term" value="P:FtsZ-dependent cytokinesis"/>
    <property type="evidence" value="ECO:0007669"/>
    <property type="project" value="UniProtKB-UniRule"/>
</dbReference>
<keyword evidence="1" id="KW-0131">Cell cycle</keyword>
<comment type="similarity">
    <text evidence="1">Belongs to the CpoB family.</text>
</comment>
<dbReference type="AlphaFoldDB" id="A0A0N7KX31"/>
<feature type="chain" id="PRO_5009984498" description="Cell division coordinator CpoB" evidence="1">
    <location>
        <begin position="30"/>
        <end position="307"/>
    </location>
</feature>
<evidence type="ECO:0000256" key="2">
    <source>
        <dbReference type="SAM" id="MobiDB-lite"/>
    </source>
</evidence>
<dbReference type="Pfam" id="PF13174">
    <property type="entry name" value="TPR_6"/>
    <property type="match status" value="1"/>
</dbReference>
<dbReference type="EMBL" id="LC066370">
    <property type="protein sequence ID" value="BAT25785.1"/>
    <property type="molecule type" value="Genomic_DNA"/>
</dbReference>
<organism evidence="3">
    <name type="scientific">Aureimonas altamirensis</name>
    <dbReference type="NCBI Taxonomy" id="370622"/>
    <lineage>
        <taxon>Bacteria</taxon>
        <taxon>Pseudomonadati</taxon>
        <taxon>Pseudomonadota</taxon>
        <taxon>Alphaproteobacteria</taxon>
        <taxon>Hyphomicrobiales</taxon>
        <taxon>Aurantimonadaceae</taxon>
        <taxon>Aureimonas</taxon>
    </lineage>
</organism>
<accession>A0A0N7KX31</accession>
<evidence type="ECO:0000313" key="3">
    <source>
        <dbReference type="EMBL" id="BAT25785.1"/>
    </source>
</evidence>
<comment type="subcellular location">
    <subcellularLocation>
        <location evidence="1">Periplasm</location>
    </subcellularLocation>
</comment>
<feature type="signal peptide" evidence="1">
    <location>
        <begin position="1"/>
        <end position="29"/>
    </location>
</feature>